<keyword evidence="2" id="KW-1185">Reference proteome</keyword>
<dbReference type="EMBL" id="JARJCM010000608">
    <property type="protein sequence ID" value="KAJ7016067.1"/>
    <property type="molecule type" value="Genomic_DNA"/>
</dbReference>
<gene>
    <name evidence="1" type="ORF">C8F04DRAFT_1282792</name>
</gene>
<reference evidence="1" key="1">
    <citation type="submission" date="2023-03" db="EMBL/GenBank/DDBJ databases">
        <title>Massive genome expansion in bonnet fungi (Mycena s.s.) driven by repeated elements and novel gene families across ecological guilds.</title>
        <authorList>
            <consortium name="Lawrence Berkeley National Laboratory"/>
            <person name="Harder C.B."/>
            <person name="Miyauchi S."/>
            <person name="Viragh M."/>
            <person name="Kuo A."/>
            <person name="Thoen E."/>
            <person name="Andreopoulos B."/>
            <person name="Lu D."/>
            <person name="Skrede I."/>
            <person name="Drula E."/>
            <person name="Henrissat B."/>
            <person name="Morin E."/>
            <person name="Kohler A."/>
            <person name="Barry K."/>
            <person name="LaButti K."/>
            <person name="Morin E."/>
            <person name="Salamov A."/>
            <person name="Lipzen A."/>
            <person name="Mereny Z."/>
            <person name="Hegedus B."/>
            <person name="Baldrian P."/>
            <person name="Stursova M."/>
            <person name="Weitz H."/>
            <person name="Taylor A."/>
            <person name="Grigoriev I.V."/>
            <person name="Nagy L.G."/>
            <person name="Martin F."/>
            <person name="Kauserud H."/>
        </authorList>
    </citation>
    <scope>NUCLEOTIDE SEQUENCE</scope>
    <source>
        <strain evidence="1">CBHHK200</strain>
    </source>
</reference>
<organism evidence="1 2">
    <name type="scientific">Mycena alexandri</name>
    <dbReference type="NCBI Taxonomy" id="1745969"/>
    <lineage>
        <taxon>Eukaryota</taxon>
        <taxon>Fungi</taxon>
        <taxon>Dikarya</taxon>
        <taxon>Basidiomycota</taxon>
        <taxon>Agaricomycotina</taxon>
        <taxon>Agaricomycetes</taxon>
        <taxon>Agaricomycetidae</taxon>
        <taxon>Agaricales</taxon>
        <taxon>Marasmiineae</taxon>
        <taxon>Mycenaceae</taxon>
        <taxon>Mycena</taxon>
    </lineage>
</organism>
<dbReference type="AlphaFoldDB" id="A0AAD6RW73"/>
<name>A0AAD6RW73_9AGAR</name>
<dbReference type="Proteomes" id="UP001218188">
    <property type="component" value="Unassembled WGS sequence"/>
</dbReference>
<evidence type="ECO:0000313" key="2">
    <source>
        <dbReference type="Proteomes" id="UP001218188"/>
    </source>
</evidence>
<proteinExistence type="predicted"/>
<comment type="caution">
    <text evidence="1">The sequence shown here is derived from an EMBL/GenBank/DDBJ whole genome shotgun (WGS) entry which is preliminary data.</text>
</comment>
<sequence>MDNYDTKEAGILIGKWVEEMKTKLIDNYTVAAANAAADSVTVSEAGIPKAHKVLLRGKDRRREAVFTVIGAIINKAFPPVNSASVLRHSAHLAAQEITVGGLGDATFRQSIKNLDDVCYKLSVQFPEGSVDNWAATTGDHGETLKATCCYFTMGNNTPAEVKVLFASNVDPQKVLEKLTSESISHCKDNDVDYLEWKDEKLIRKNPVRFRVGDIVQVGILVCAFRASKTGNTPRYMCKLVLRSVTLLDVSMTRRAQASRLEAEKKNPNPAFNARAFKRTRAQIESDSEDDELPTARQKMSNLTIEDVIMNERKQDQ</sequence>
<protein>
    <submittedName>
        <fullName evidence="1">Uncharacterized protein</fullName>
    </submittedName>
</protein>
<evidence type="ECO:0000313" key="1">
    <source>
        <dbReference type="EMBL" id="KAJ7016067.1"/>
    </source>
</evidence>
<accession>A0AAD6RW73</accession>